<proteinExistence type="predicted"/>
<name>A0ACC3TUP1_9ASCO</name>
<accession>A0ACC3TUP1</accession>
<evidence type="ECO:0000313" key="2">
    <source>
        <dbReference type="Proteomes" id="UP001489719"/>
    </source>
</evidence>
<dbReference type="EMBL" id="MU970047">
    <property type="protein sequence ID" value="KAK9324693.1"/>
    <property type="molecule type" value="Genomic_DNA"/>
</dbReference>
<protein>
    <submittedName>
        <fullName evidence="1">Peroxisomal membrane protein-domain-containing protein</fullName>
    </submittedName>
</protein>
<sequence length="456" mass="50849">MAASGNGFSKADQLDSSSCSPSPPSDCAFSSSQSSCTSNALDPRPYISSPLENGNMKHHLKGDVGVNAINGQMEATKVESQSWVGIYESFLMKNASQIASVESTLQHLTYLFPAKFKDAEIASEVVYSALGILGLYHDTILARALSSCPSSAKYQPSLHARYTRHFTTHSSAYRTIAYVLVVIQKTELLIEIMSRRHAGQRGQRTAILGIEGVKAACRLALLRISGTRTLVTPPIPERDIDPKILDHDDPITLAGAAEEDGDYWLMPRTRQKMPQLKGETDATRFLMKKVLLPDDVAPAPKLIRPLSTVDSRIKEILYILRPVVYALLALLAARLRASKQFKGQYEKIFINWMPWVIGFALEYVCRDGIIDNLSTEGGIRAALTKITGLEKRELEKRSNSMWWWTLRGQFYDSITKPILDKIIKKAENIPLLNLVGLYIADYQYLVETYHFSTSTL</sequence>
<comment type="caution">
    <text evidence="1">The sequence shown here is derived from an EMBL/GenBank/DDBJ whole genome shotgun (WGS) entry which is preliminary data.</text>
</comment>
<reference evidence="2" key="1">
    <citation type="journal article" date="2024" name="Front. Bioeng. Biotechnol.">
        <title>Genome-scale model development and genomic sequencing of the oleaginous clade Lipomyces.</title>
        <authorList>
            <person name="Czajka J.J."/>
            <person name="Han Y."/>
            <person name="Kim J."/>
            <person name="Mondo S.J."/>
            <person name="Hofstad B.A."/>
            <person name="Robles A."/>
            <person name="Haridas S."/>
            <person name="Riley R."/>
            <person name="LaButti K."/>
            <person name="Pangilinan J."/>
            <person name="Andreopoulos W."/>
            <person name="Lipzen A."/>
            <person name="Yan J."/>
            <person name="Wang M."/>
            <person name="Ng V."/>
            <person name="Grigoriev I.V."/>
            <person name="Spatafora J.W."/>
            <person name="Magnuson J.K."/>
            <person name="Baker S.E."/>
            <person name="Pomraning K.R."/>
        </authorList>
    </citation>
    <scope>NUCLEOTIDE SEQUENCE [LARGE SCALE GENOMIC DNA]</scope>
    <source>
        <strain evidence="2">CBS 10300</strain>
    </source>
</reference>
<organism evidence="1 2">
    <name type="scientific">Lipomyces orientalis</name>
    <dbReference type="NCBI Taxonomy" id="1233043"/>
    <lineage>
        <taxon>Eukaryota</taxon>
        <taxon>Fungi</taxon>
        <taxon>Dikarya</taxon>
        <taxon>Ascomycota</taxon>
        <taxon>Saccharomycotina</taxon>
        <taxon>Lipomycetes</taxon>
        <taxon>Lipomycetales</taxon>
        <taxon>Lipomycetaceae</taxon>
        <taxon>Lipomyces</taxon>
    </lineage>
</organism>
<keyword evidence="2" id="KW-1185">Reference proteome</keyword>
<dbReference type="Proteomes" id="UP001489719">
    <property type="component" value="Unassembled WGS sequence"/>
</dbReference>
<evidence type="ECO:0000313" key="1">
    <source>
        <dbReference type="EMBL" id="KAK9324693.1"/>
    </source>
</evidence>
<gene>
    <name evidence="1" type="ORF">V1517DRAFT_34920</name>
</gene>